<dbReference type="InParanoid" id="A0A6P7X6M3"/>
<keyword evidence="2 8" id="KW-0812">Transmembrane</keyword>
<evidence type="ECO:0000256" key="9">
    <source>
        <dbReference type="RuleBase" id="RU363047"/>
    </source>
</evidence>
<proteinExistence type="inferred from homology"/>
<dbReference type="InterPro" id="IPR000276">
    <property type="entry name" value="GPCR_Rhodpsn"/>
</dbReference>
<name>A0A6P7X6M3_9AMPH</name>
<comment type="subcellular location">
    <subcellularLocation>
        <location evidence="9">Cell membrane</location>
        <topology evidence="9">Multi-pass membrane protein</topology>
    </subcellularLocation>
    <subcellularLocation>
        <location evidence="1">Membrane</location>
        <topology evidence="1">Multi-pass membrane protein</topology>
    </subcellularLocation>
</comment>
<evidence type="ECO:0000256" key="6">
    <source>
        <dbReference type="ARBA" id="ARBA00023170"/>
    </source>
</evidence>
<dbReference type="FunFam" id="1.20.1070.10:FF:000003">
    <property type="entry name" value="Olfactory receptor"/>
    <property type="match status" value="1"/>
</dbReference>
<evidence type="ECO:0000256" key="1">
    <source>
        <dbReference type="ARBA" id="ARBA00004141"/>
    </source>
</evidence>
<dbReference type="PROSITE" id="PS00237">
    <property type="entry name" value="G_PROTEIN_RECEP_F1_1"/>
    <property type="match status" value="1"/>
</dbReference>
<dbReference type="PRINTS" id="PR00237">
    <property type="entry name" value="GPCRRHODOPSN"/>
</dbReference>
<keyword evidence="4 8" id="KW-0297">G-protein coupled receptor</keyword>
<feature type="transmembrane region" description="Helical" evidence="9">
    <location>
        <begin position="25"/>
        <end position="48"/>
    </location>
</feature>
<protein>
    <recommendedName>
        <fullName evidence="9">Olfactory receptor</fullName>
    </recommendedName>
</protein>
<feature type="transmembrane region" description="Helical" evidence="9">
    <location>
        <begin position="140"/>
        <end position="158"/>
    </location>
</feature>
<keyword evidence="9" id="KW-0716">Sensory transduction</keyword>
<dbReference type="SUPFAM" id="SSF81321">
    <property type="entry name" value="Family A G protein-coupled receptor-like"/>
    <property type="match status" value="1"/>
</dbReference>
<keyword evidence="9" id="KW-0552">Olfaction</keyword>
<dbReference type="OrthoDB" id="9615015at2759"/>
<evidence type="ECO:0000256" key="2">
    <source>
        <dbReference type="ARBA" id="ARBA00022692"/>
    </source>
</evidence>
<accession>A0A6P7X6M3</accession>
<evidence type="ECO:0000313" key="11">
    <source>
        <dbReference type="Proteomes" id="UP000515156"/>
    </source>
</evidence>
<feature type="transmembrane region" description="Helical" evidence="9">
    <location>
        <begin position="196"/>
        <end position="221"/>
    </location>
</feature>
<keyword evidence="3 9" id="KW-1133">Transmembrane helix</keyword>
<dbReference type="PRINTS" id="PR00245">
    <property type="entry name" value="OLFACTORYR"/>
</dbReference>
<evidence type="ECO:0000256" key="4">
    <source>
        <dbReference type="ARBA" id="ARBA00023040"/>
    </source>
</evidence>
<keyword evidence="7 8" id="KW-0807">Transducer</keyword>
<keyword evidence="5 9" id="KW-0472">Membrane</keyword>
<reference evidence="12" key="1">
    <citation type="submission" date="2025-08" db="UniProtKB">
        <authorList>
            <consortium name="RefSeq"/>
        </authorList>
    </citation>
    <scope>IDENTIFICATION</scope>
</reference>
<feature type="transmembrane region" description="Helical" evidence="9">
    <location>
        <begin position="272"/>
        <end position="292"/>
    </location>
</feature>
<gene>
    <name evidence="12" type="primary">LOC115464993</name>
</gene>
<keyword evidence="9" id="KW-1003">Cell membrane</keyword>
<dbReference type="InterPro" id="IPR000725">
    <property type="entry name" value="Olfact_rcpt"/>
</dbReference>
<organism evidence="11 12">
    <name type="scientific">Microcaecilia unicolor</name>
    <dbReference type="NCBI Taxonomy" id="1415580"/>
    <lineage>
        <taxon>Eukaryota</taxon>
        <taxon>Metazoa</taxon>
        <taxon>Chordata</taxon>
        <taxon>Craniata</taxon>
        <taxon>Vertebrata</taxon>
        <taxon>Euteleostomi</taxon>
        <taxon>Amphibia</taxon>
        <taxon>Gymnophiona</taxon>
        <taxon>Siphonopidae</taxon>
        <taxon>Microcaecilia</taxon>
    </lineage>
</organism>
<dbReference type="GO" id="GO:0005886">
    <property type="term" value="C:plasma membrane"/>
    <property type="evidence" value="ECO:0007669"/>
    <property type="project" value="UniProtKB-SubCell"/>
</dbReference>
<dbReference type="GO" id="GO:0004930">
    <property type="term" value="F:G protein-coupled receptor activity"/>
    <property type="evidence" value="ECO:0007669"/>
    <property type="project" value="UniProtKB-KW"/>
</dbReference>
<evidence type="ECO:0000259" key="10">
    <source>
        <dbReference type="PROSITE" id="PS50262"/>
    </source>
</evidence>
<feature type="transmembrane region" description="Helical" evidence="9">
    <location>
        <begin position="91"/>
        <end position="120"/>
    </location>
</feature>
<dbReference type="RefSeq" id="XP_030051247.1">
    <property type="nucleotide sequence ID" value="XM_030195387.1"/>
</dbReference>
<dbReference type="Gene3D" id="1.20.1070.10">
    <property type="entry name" value="Rhodopsin 7-helix transmembrane proteins"/>
    <property type="match status" value="1"/>
</dbReference>
<feature type="domain" description="G-protein coupled receptors family 1 profile" evidence="10">
    <location>
        <begin position="41"/>
        <end position="290"/>
    </location>
</feature>
<dbReference type="Proteomes" id="UP000515156">
    <property type="component" value="Chromosome 3"/>
</dbReference>
<sequence>MSERNRTAPSEFILQGFTNIPELQIALFTLFLIVYLVTLVGNMGIILVIRVDSRLHSPMYFFLSNLAFLDISYATVVTPKMLVNFVSTDKSILYASCIIQMYFFTALATTECLLLAAMAYDRYVAICNPLHYMNSMTKKLCSCLVIGAYVGGFLQSAIHTTATFQLSFCGSNKIKHFFCDIPPLLMLSCTDIRTNMILLFSFCGFNEGSSALIILISYIYIISTILKIRSTAGRCKAFSTCASHLVAVTLFYGTLFFMYLRPASSYSLGRDRFISVFYTVAIPMLNPIIYSLRNKEVKEALRKAISRSIFTCS</sequence>
<dbReference type="GeneID" id="115464993"/>
<comment type="similarity">
    <text evidence="8">Belongs to the G-protein coupled receptor 1 family.</text>
</comment>
<dbReference type="Pfam" id="PF13853">
    <property type="entry name" value="7tm_4"/>
    <property type="match status" value="1"/>
</dbReference>
<dbReference type="InterPro" id="IPR017452">
    <property type="entry name" value="GPCR_Rhodpsn_7TM"/>
</dbReference>
<dbReference type="KEGG" id="muo:115464993"/>
<evidence type="ECO:0000313" key="12">
    <source>
        <dbReference type="RefSeq" id="XP_030051247.1"/>
    </source>
</evidence>
<evidence type="ECO:0000256" key="8">
    <source>
        <dbReference type="RuleBase" id="RU000688"/>
    </source>
</evidence>
<keyword evidence="6 8" id="KW-0675">Receptor</keyword>
<dbReference type="AlphaFoldDB" id="A0A6P7X6M3"/>
<dbReference type="FunCoup" id="A0A6P7X6M3">
    <property type="interactions" value="386"/>
</dbReference>
<keyword evidence="11" id="KW-1185">Reference proteome</keyword>
<evidence type="ECO:0000256" key="5">
    <source>
        <dbReference type="ARBA" id="ARBA00023136"/>
    </source>
</evidence>
<evidence type="ECO:0000256" key="3">
    <source>
        <dbReference type="ARBA" id="ARBA00022989"/>
    </source>
</evidence>
<dbReference type="GO" id="GO:0004984">
    <property type="term" value="F:olfactory receptor activity"/>
    <property type="evidence" value="ECO:0007669"/>
    <property type="project" value="InterPro"/>
</dbReference>
<feature type="transmembrane region" description="Helical" evidence="9">
    <location>
        <begin position="242"/>
        <end position="260"/>
    </location>
</feature>
<dbReference type="CDD" id="cd15230">
    <property type="entry name" value="7tmA_OR5-like"/>
    <property type="match status" value="1"/>
</dbReference>
<evidence type="ECO:0000256" key="7">
    <source>
        <dbReference type="ARBA" id="ARBA00023224"/>
    </source>
</evidence>
<feature type="transmembrane region" description="Helical" evidence="9">
    <location>
        <begin position="60"/>
        <end position="79"/>
    </location>
</feature>
<dbReference type="PROSITE" id="PS50262">
    <property type="entry name" value="G_PROTEIN_RECEP_F1_2"/>
    <property type="match status" value="1"/>
</dbReference>
<dbReference type="PANTHER" id="PTHR48018">
    <property type="entry name" value="OLFACTORY RECEPTOR"/>
    <property type="match status" value="1"/>
</dbReference>